<gene>
    <name evidence="8" type="ORF">H9830_05990</name>
</gene>
<evidence type="ECO:0000313" key="8">
    <source>
        <dbReference type="EMBL" id="HIY65812.1"/>
    </source>
</evidence>
<dbReference type="AlphaFoldDB" id="A0A9D1YU65"/>
<dbReference type="EC" id="2.1.1.63" evidence="8"/>
<dbReference type="Proteomes" id="UP000824005">
    <property type="component" value="Unassembled WGS sequence"/>
</dbReference>
<dbReference type="InterPro" id="IPR001497">
    <property type="entry name" value="MethylDNA_cys_MeTrfase_AS"/>
</dbReference>
<dbReference type="EMBL" id="DXDC01000174">
    <property type="protein sequence ID" value="HIY65812.1"/>
    <property type="molecule type" value="Genomic_DNA"/>
</dbReference>
<keyword evidence="3 8" id="KW-0808">Transferase</keyword>
<name>A0A9D1YU65_9MICO</name>
<dbReference type="GO" id="GO:0006281">
    <property type="term" value="P:DNA repair"/>
    <property type="evidence" value="ECO:0007669"/>
    <property type="project" value="UniProtKB-KW"/>
</dbReference>
<evidence type="ECO:0000259" key="7">
    <source>
        <dbReference type="Pfam" id="PF01035"/>
    </source>
</evidence>
<reference evidence="8" key="1">
    <citation type="journal article" date="2021" name="PeerJ">
        <title>Extensive microbial diversity within the chicken gut microbiome revealed by metagenomics and culture.</title>
        <authorList>
            <person name="Gilroy R."/>
            <person name="Ravi A."/>
            <person name="Getino M."/>
            <person name="Pursley I."/>
            <person name="Horton D.L."/>
            <person name="Alikhan N.F."/>
            <person name="Baker D."/>
            <person name="Gharbi K."/>
            <person name="Hall N."/>
            <person name="Watson M."/>
            <person name="Adriaenssens E.M."/>
            <person name="Foster-Nyarko E."/>
            <person name="Jarju S."/>
            <person name="Secka A."/>
            <person name="Antonio M."/>
            <person name="Oren A."/>
            <person name="Chaudhuri R.R."/>
            <person name="La Ragione R."/>
            <person name="Hildebrand F."/>
            <person name="Pallen M.J."/>
        </authorList>
    </citation>
    <scope>NUCLEOTIDE SEQUENCE</scope>
    <source>
        <strain evidence="8">ChiGjej1B1-98</strain>
    </source>
</reference>
<comment type="catalytic activity">
    <reaction evidence="6">
        <text>a 6-O-methyl-2'-deoxyguanosine in DNA + L-cysteinyl-[protein] = S-methyl-L-cysteinyl-[protein] + a 2'-deoxyguanosine in DNA</text>
        <dbReference type="Rhea" id="RHEA:24000"/>
        <dbReference type="Rhea" id="RHEA-COMP:10131"/>
        <dbReference type="Rhea" id="RHEA-COMP:10132"/>
        <dbReference type="Rhea" id="RHEA-COMP:11367"/>
        <dbReference type="Rhea" id="RHEA-COMP:11368"/>
        <dbReference type="ChEBI" id="CHEBI:29950"/>
        <dbReference type="ChEBI" id="CHEBI:82612"/>
        <dbReference type="ChEBI" id="CHEBI:85445"/>
        <dbReference type="ChEBI" id="CHEBI:85448"/>
        <dbReference type="EC" id="2.1.1.63"/>
    </reaction>
</comment>
<protein>
    <submittedName>
        <fullName evidence="8">Methylated-DNA--[protein]-cysteine S-methyltransferase</fullName>
        <ecNumber evidence="8">2.1.1.63</ecNumber>
    </submittedName>
</protein>
<feature type="domain" description="Methylated-DNA-[protein]-cysteine S-methyltransferase DNA binding" evidence="7">
    <location>
        <begin position="92"/>
        <end position="170"/>
    </location>
</feature>
<evidence type="ECO:0000313" key="9">
    <source>
        <dbReference type="Proteomes" id="UP000824005"/>
    </source>
</evidence>
<dbReference type="PROSITE" id="PS00374">
    <property type="entry name" value="MGMT"/>
    <property type="match status" value="1"/>
</dbReference>
<evidence type="ECO:0000256" key="3">
    <source>
        <dbReference type="ARBA" id="ARBA00022679"/>
    </source>
</evidence>
<organism evidence="8 9">
    <name type="scientific">Candidatus Agrococcus pullicola</name>
    <dbReference type="NCBI Taxonomy" id="2838429"/>
    <lineage>
        <taxon>Bacteria</taxon>
        <taxon>Bacillati</taxon>
        <taxon>Actinomycetota</taxon>
        <taxon>Actinomycetes</taxon>
        <taxon>Micrococcales</taxon>
        <taxon>Microbacteriaceae</taxon>
        <taxon>Agrococcus</taxon>
    </lineage>
</organism>
<keyword evidence="5" id="KW-0234">DNA repair</keyword>
<evidence type="ECO:0000256" key="5">
    <source>
        <dbReference type="ARBA" id="ARBA00023204"/>
    </source>
</evidence>
<reference evidence="8" key="2">
    <citation type="submission" date="2021-04" db="EMBL/GenBank/DDBJ databases">
        <authorList>
            <person name="Gilroy R."/>
        </authorList>
    </citation>
    <scope>NUCLEOTIDE SEQUENCE</scope>
    <source>
        <strain evidence="8">ChiGjej1B1-98</strain>
    </source>
</reference>
<proteinExistence type="predicted"/>
<keyword evidence="4" id="KW-0227">DNA damage</keyword>
<dbReference type="PANTHER" id="PTHR10815">
    <property type="entry name" value="METHYLATED-DNA--PROTEIN-CYSTEINE METHYLTRANSFERASE"/>
    <property type="match status" value="1"/>
</dbReference>
<dbReference type="Pfam" id="PF01035">
    <property type="entry name" value="DNA_binding_1"/>
    <property type="match status" value="1"/>
</dbReference>
<comment type="caution">
    <text evidence="8">The sequence shown here is derived from an EMBL/GenBank/DDBJ whole genome shotgun (WGS) entry which is preliminary data.</text>
</comment>
<keyword evidence="2 8" id="KW-0489">Methyltransferase</keyword>
<dbReference type="InterPro" id="IPR014048">
    <property type="entry name" value="MethylDNA_cys_MeTrfase_DNA-bd"/>
</dbReference>
<dbReference type="NCBIfam" id="TIGR00589">
    <property type="entry name" value="ogt"/>
    <property type="match status" value="1"/>
</dbReference>
<dbReference type="GO" id="GO:0032259">
    <property type="term" value="P:methylation"/>
    <property type="evidence" value="ECO:0007669"/>
    <property type="project" value="UniProtKB-KW"/>
</dbReference>
<evidence type="ECO:0000256" key="2">
    <source>
        <dbReference type="ARBA" id="ARBA00022603"/>
    </source>
</evidence>
<evidence type="ECO:0000256" key="1">
    <source>
        <dbReference type="ARBA" id="ARBA00001286"/>
    </source>
</evidence>
<evidence type="ECO:0000256" key="4">
    <source>
        <dbReference type="ARBA" id="ARBA00022763"/>
    </source>
</evidence>
<dbReference type="SUPFAM" id="SSF46767">
    <property type="entry name" value="Methylated DNA-protein cysteine methyltransferase, C-terminal domain"/>
    <property type="match status" value="1"/>
</dbReference>
<dbReference type="PANTHER" id="PTHR10815:SF13">
    <property type="entry name" value="METHYLATED-DNA--PROTEIN-CYSTEINE METHYLTRANSFERASE"/>
    <property type="match status" value="1"/>
</dbReference>
<dbReference type="GO" id="GO:0003908">
    <property type="term" value="F:methylated-DNA-[protein]-cysteine S-methyltransferase activity"/>
    <property type="evidence" value="ECO:0007669"/>
    <property type="project" value="UniProtKB-EC"/>
</dbReference>
<dbReference type="InterPro" id="IPR036388">
    <property type="entry name" value="WH-like_DNA-bd_sf"/>
</dbReference>
<dbReference type="CDD" id="cd06445">
    <property type="entry name" value="ATase"/>
    <property type="match status" value="1"/>
</dbReference>
<evidence type="ECO:0000256" key="6">
    <source>
        <dbReference type="ARBA" id="ARBA00049348"/>
    </source>
</evidence>
<comment type="catalytic activity">
    <reaction evidence="1">
        <text>a 4-O-methyl-thymidine in DNA + L-cysteinyl-[protein] = a thymidine in DNA + S-methyl-L-cysteinyl-[protein]</text>
        <dbReference type="Rhea" id="RHEA:53428"/>
        <dbReference type="Rhea" id="RHEA-COMP:10131"/>
        <dbReference type="Rhea" id="RHEA-COMP:10132"/>
        <dbReference type="Rhea" id="RHEA-COMP:13555"/>
        <dbReference type="Rhea" id="RHEA-COMP:13556"/>
        <dbReference type="ChEBI" id="CHEBI:29950"/>
        <dbReference type="ChEBI" id="CHEBI:82612"/>
        <dbReference type="ChEBI" id="CHEBI:137386"/>
        <dbReference type="ChEBI" id="CHEBI:137387"/>
        <dbReference type="EC" id="2.1.1.63"/>
    </reaction>
</comment>
<sequence>MTDTVTTMFETPHGPFTVIARDGVVFASGWTGETAELLPLIHRTLRPEAADVATVDADDIRVRPFVQAVTAYYEGDFEAVARVPVQQRSGEFRMLAWDALRRVNPGAPITYTEFASRAGRPAAVRAAASACAMNAAALFVPCHRILRSDGTLGGFRYGTDIKEHLLAFERQG</sequence>
<dbReference type="InterPro" id="IPR036217">
    <property type="entry name" value="MethylDNA_cys_MeTrfase_DNAb"/>
</dbReference>
<dbReference type="Gene3D" id="1.10.10.10">
    <property type="entry name" value="Winged helix-like DNA-binding domain superfamily/Winged helix DNA-binding domain"/>
    <property type="match status" value="1"/>
</dbReference>
<accession>A0A9D1YU65</accession>